<comment type="caution">
    <text evidence="1">The sequence shown here is derived from an EMBL/GenBank/DDBJ whole genome shotgun (WGS) entry which is preliminary data.</text>
</comment>
<keyword evidence="2" id="KW-1185">Reference proteome</keyword>
<sequence>MAWYPQPSPLDAVSIVWGCIDWKRRDYTAKDDLPSPRWGTRRLTIRLLPNVGNHTSPSSAASLRTAGVSRCCPTPRRRHNSPIPHDSLLECGFPGMPSAISILRLPPLSMAGILETAWMATPFCGVHACISIVVGTWFII</sequence>
<gene>
    <name evidence="1" type="ORF">DdX_09050</name>
</gene>
<reference evidence="1" key="1">
    <citation type="submission" date="2022-01" db="EMBL/GenBank/DDBJ databases">
        <title>Genome Sequence Resource for Two Populations of Ditylenchus destructor, the Migratory Endoparasitic Phytonematode.</title>
        <authorList>
            <person name="Zhang H."/>
            <person name="Lin R."/>
            <person name="Xie B."/>
        </authorList>
    </citation>
    <scope>NUCLEOTIDE SEQUENCE</scope>
    <source>
        <strain evidence="1">BazhouSP</strain>
    </source>
</reference>
<dbReference type="AlphaFoldDB" id="A0AAD4N3E0"/>
<dbReference type="Proteomes" id="UP001201812">
    <property type="component" value="Unassembled WGS sequence"/>
</dbReference>
<protein>
    <submittedName>
        <fullName evidence="1">Uncharacterized protein</fullName>
    </submittedName>
</protein>
<organism evidence="1 2">
    <name type="scientific">Ditylenchus destructor</name>
    <dbReference type="NCBI Taxonomy" id="166010"/>
    <lineage>
        <taxon>Eukaryota</taxon>
        <taxon>Metazoa</taxon>
        <taxon>Ecdysozoa</taxon>
        <taxon>Nematoda</taxon>
        <taxon>Chromadorea</taxon>
        <taxon>Rhabditida</taxon>
        <taxon>Tylenchina</taxon>
        <taxon>Tylenchomorpha</taxon>
        <taxon>Sphaerularioidea</taxon>
        <taxon>Anguinidae</taxon>
        <taxon>Anguininae</taxon>
        <taxon>Ditylenchus</taxon>
    </lineage>
</organism>
<dbReference type="EMBL" id="JAKKPZ010000015">
    <property type="protein sequence ID" value="KAI1713534.1"/>
    <property type="molecule type" value="Genomic_DNA"/>
</dbReference>
<evidence type="ECO:0000313" key="2">
    <source>
        <dbReference type="Proteomes" id="UP001201812"/>
    </source>
</evidence>
<proteinExistence type="predicted"/>
<accession>A0AAD4N3E0</accession>
<name>A0AAD4N3E0_9BILA</name>
<evidence type="ECO:0000313" key="1">
    <source>
        <dbReference type="EMBL" id="KAI1713534.1"/>
    </source>
</evidence>